<dbReference type="KEGG" id="rmm:ROSMUCSMR3_02769"/>
<dbReference type="AlphaFoldDB" id="A0A1V0RRB5"/>
<organism evidence="2 3">
    <name type="scientific">Roseovarius mucosus</name>
    <dbReference type="NCBI Taxonomy" id="215743"/>
    <lineage>
        <taxon>Bacteria</taxon>
        <taxon>Pseudomonadati</taxon>
        <taxon>Pseudomonadota</taxon>
        <taxon>Alphaproteobacteria</taxon>
        <taxon>Rhodobacterales</taxon>
        <taxon>Roseobacteraceae</taxon>
        <taxon>Roseovarius</taxon>
    </lineage>
</organism>
<gene>
    <name evidence="2" type="ORF">ROSMUCSMR3_02769</name>
</gene>
<sequence length="185" mass="20212">MIRALVMAGMLPIAANAAPSDQFATFLEERCLAPIKDATTPVTADLTQFTSEQSEQLGRNIGESFESWTLWTDAQAQHVLGIRQGGDACRVFSFRASTEDAIQIWDRISRYEGLRGTAELTTAPLAGTKIEDFGAASGAIHTTEKNFVHVMMNFAGNPSLSFTSVVAFHVVETEFACNLFPEECR</sequence>
<name>A0A1V0RRB5_9RHOB</name>
<keyword evidence="1" id="KW-0732">Signal</keyword>
<evidence type="ECO:0000313" key="3">
    <source>
        <dbReference type="Proteomes" id="UP000192273"/>
    </source>
</evidence>
<evidence type="ECO:0000256" key="1">
    <source>
        <dbReference type="SAM" id="SignalP"/>
    </source>
</evidence>
<evidence type="ECO:0000313" key="2">
    <source>
        <dbReference type="EMBL" id="ARE84236.1"/>
    </source>
</evidence>
<feature type="signal peptide" evidence="1">
    <location>
        <begin position="1"/>
        <end position="17"/>
    </location>
</feature>
<evidence type="ECO:0008006" key="4">
    <source>
        <dbReference type="Google" id="ProtNLM"/>
    </source>
</evidence>
<proteinExistence type="predicted"/>
<protein>
    <recommendedName>
        <fullName evidence="4">Lipoprotein</fullName>
    </recommendedName>
</protein>
<dbReference type="Proteomes" id="UP000192273">
    <property type="component" value="Chromosome"/>
</dbReference>
<feature type="chain" id="PRO_5012369372" description="Lipoprotein" evidence="1">
    <location>
        <begin position="18"/>
        <end position="185"/>
    </location>
</feature>
<dbReference type="EMBL" id="CP020474">
    <property type="protein sequence ID" value="ARE84236.1"/>
    <property type="molecule type" value="Genomic_DNA"/>
</dbReference>
<accession>A0A1V0RRB5</accession>
<dbReference type="RefSeq" id="WP_157667301.1">
    <property type="nucleotide sequence ID" value="NZ_CP020474.1"/>
</dbReference>
<dbReference type="OrthoDB" id="9862021at2"/>
<keyword evidence="3" id="KW-1185">Reference proteome</keyword>
<reference evidence="2 3" key="1">
    <citation type="submission" date="2017-03" db="EMBL/GenBank/DDBJ databases">
        <title>Genome Sequence of Roseovarius mucosus strain SMR3 Isolated from a culture of the Diatom Skeletonema marinoi.</title>
        <authorList>
            <person name="Topel M."/>
            <person name="Pinder M."/>
            <person name="Johansson O.N."/>
            <person name="Kourtchenko O."/>
            <person name="Godhe A."/>
            <person name="Clarke A.K."/>
        </authorList>
    </citation>
    <scope>NUCLEOTIDE SEQUENCE [LARGE SCALE GENOMIC DNA]</scope>
    <source>
        <strain evidence="2 3">SMR3</strain>
    </source>
</reference>